<name>A0ABX2WEI6_9ENTR</name>
<comment type="caution">
    <text evidence="1">The sequence shown here is derived from an EMBL/GenBank/DDBJ whole genome shotgun (WGS) entry which is preliminary data.</text>
</comment>
<keyword evidence="2" id="KW-1185">Reference proteome</keyword>
<dbReference type="Proteomes" id="UP000078407">
    <property type="component" value="Unassembled WGS sequence"/>
</dbReference>
<gene>
    <name evidence="1" type="ORF">M976_00161</name>
</gene>
<evidence type="ECO:0000313" key="1">
    <source>
        <dbReference type="EMBL" id="OAT33414.1"/>
    </source>
</evidence>
<dbReference type="EMBL" id="LXEQ01000001">
    <property type="protein sequence ID" value="OAT33414.1"/>
    <property type="molecule type" value="Genomic_DNA"/>
</dbReference>
<protein>
    <submittedName>
        <fullName evidence="1">Uncharacterized protein</fullName>
    </submittedName>
</protein>
<reference evidence="1 2" key="1">
    <citation type="submission" date="2016-04" db="EMBL/GenBank/DDBJ databases">
        <title>ATOL: Assembling a taxonomically balanced genome-scale reconstruction of the evolutionary history of the Enterobacteriaceae.</title>
        <authorList>
            <person name="Plunkett G.III."/>
            <person name="Neeno-Eckwall E.C."/>
            <person name="Glasner J.D."/>
            <person name="Perna N.T."/>
        </authorList>
    </citation>
    <scope>NUCLEOTIDE SEQUENCE [LARGE SCALE GENOMIC DNA]</scope>
    <source>
        <strain evidence="1 2">ATCC 51602</strain>
    </source>
</reference>
<accession>A0ABX2WEI6</accession>
<sequence>MSDVVVTAIAEDGYSPLELCFHIVAYMNFSESRDVLEFDILLDNRQHWCVE</sequence>
<evidence type="ECO:0000313" key="2">
    <source>
        <dbReference type="Proteomes" id="UP000078407"/>
    </source>
</evidence>
<organism evidence="1 2">
    <name type="scientific">Buttiauxella ferragutiae ATCC 51602</name>
    <dbReference type="NCBI Taxonomy" id="1354252"/>
    <lineage>
        <taxon>Bacteria</taxon>
        <taxon>Pseudomonadati</taxon>
        <taxon>Pseudomonadota</taxon>
        <taxon>Gammaproteobacteria</taxon>
        <taxon>Enterobacterales</taxon>
        <taxon>Enterobacteriaceae</taxon>
        <taxon>Buttiauxella</taxon>
    </lineage>
</organism>
<proteinExistence type="predicted"/>